<gene>
    <name evidence="1" type="ORF">KIW84_066075</name>
</gene>
<name>A0A9D5A876_PEA</name>
<proteinExistence type="predicted"/>
<comment type="caution">
    <text evidence="1">The sequence shown here is derived from an EMBL/GenBank/DDBJ whole genome shotgun (WGS) entry which is preliminary data.</text>
</comment>
<accession>A0A9D5A876</accession>
<evidence type="ECO:0000313" key="1">
    <source>
        <dbReference type="EMBL" id="KAI5401467.1"/>
    </source>
</evidence>
<dbReference type="GO" id="GO:0003676">
    <property type="term" value="F:nucleic acid binding"/>
    <property type="evidence" value="ECO:0007669"/>
    <property type="project" value="InterPro"/>
</dbReference>
<reference evidence="1 2" key="1">
    <citation type="journal article" date="2022" name="Nat. Genet.">
        <title>Improved pea reference genome and pan-genome highlight genomic features and evolutionary characteristics.</title>
        <authorList>
            <person name="Yang T."/>
            <person name="Liu R."/>
            <person name="Luo Y."/>
            <person name="Hu S."/>
            <person name="Wang D."/>
            <person name="Wang C."/>
            <person name="Pandey M.K."/>
            <person name="Ge S."/>
            <person name="Xu Q."/>
            <person name="Li N."/>
            <person name="Li G."/>
            <person name="Huang Y."/>
            <person name="Saxena R.K."/>
            <person name="Ji Y."/>
            <person name="Li M."/>
            <person name="Yan X."/>
            <person name="He Y."/>
            <person name="Liu Y."/>
            <person name="Wang X."/>
            <person name="Xiang C."/>
            <person name="Varshney R.K."/>
            <person name="Ding H."/>
            <person name="Gao S."/>
            <person name="Zong X."/>
        </authorList>
    </citation>
    <scope>NUCLEOTIDE SEQUENCE [LARGE SCALE GENOMIC DNA]</scope>
    <source>
        <strain evidence="1 2">cv. Zhongwan 6</strain>
    </source>
</reference>
<evidence type="ECO:0000313" key="2">
    <source>
        <dbReference type="Proteomes" id="UP001058974"/>
    </source>
</evidence>
<sequence length="229" mass="26485">MNEASNLKLCWDFFTSQDHWAKLLRNITWKKGKMINYYITSSIWNSLISKFQIVKENYCWNIGKGDAINFRTENWCGTNIGQQFNIDAKRIAELNHTFKDFIMNNIWQIPSSLVDEFPAFKVNIRPPKHPDIIEVIWTSSSLDWIKINIDGASIGNPGSSSYGGIFINKHEDHLGSFVIPLGQANVFSAELNVIMYIIKIVSRRGWNKLWIECDFKYALVAFTKPNLTR</sequence>
<dbReference type="InterPro" id="IPR044730">
    <property type="entry name" value="RNase_H-like_dom_plant"/>
</dbReference>
<dbReference type="InterPro" id="IPR053151">
    <property type="entry name" value="RNase_H-like"/>
</dbReference>
<dbReference type="Gene3D" id="3.30.420.10">
    <property type="entry name" value="Ribonuclease H-like superfamily/Ribonuclease H"/>
    <property type="match status" value="1"/>
</dbReference>
<dbReference type="AlphaFoldDB" id="A0A9D5A876"/>
<dbReference type="CDD" id="cd06222">
    <property type="entry name" value="RNase_H_like"/>
    <property type="match status" value="1"/>
</dbReference>
<evidence type="ECO:0008006" key="3">
    <source>
        <dbReference type="Google" id="ProtNLM"/>
    </source>
</evidence>
<dbReference type="PANTHER" id="PTHR47723">
    <property type="entry name" value="OS05G0353850 PROTEIN"/>
    <property type="match status" value="1"/>
</dbReference>
<dbReference type="SUPFAM" id="SSF53098">
    <property type="entry name" value="Ribonuclease H-like"/>
    <property type="match status" value="1"/>
</dbReference>
<organism evidence="1 2">
    <name type="scientific">Pisum sativum</name>
    <name type="common">Garden pea</name>
    <name type="synonym">Lathyrus oleraceus</name>
    <dbReference type="NCBI Taxonomy" id="3888"/>
    <lineage>
        <taxon>Eukaryota</taxon>
        <taxon>Viridiplantae</taxon>
        <taxon>Streptophyta</taxon>
        <taxon>Embryophyta</taxon>
        <taxon>Tracheophyta</taxon>
        <taxon>Spermatophyta</taxon>
        <taxon>Magnoliopsida</taxon>
        <taxon>eudicotyledons</taxon>
        <taxon>Gunneridae</taxon>
        <taxon>Pentapetalae</taxon>
        <taxon>rosids</taxon>
        <taxon>fabids</taxon>
        <taxon>Fabales</taxon>
        <taxon>Fabaceae</taxon>
        <taxon>Papilionoideae</taxon>
        <taxon>50 kb inversion clade</taxon>
        <taxon>NPAAA clade</taxon>
        <taxon>Hologalegina</taxon>
        <taxon>IRL clade</taxon>
        <taxon>Fabeae</taxon>
        <taxon>Lathyrus</taxon>
    </lineage>
</organism>
<dbReference type="EMBL" id="JAMSHJ010000006">
    <property type="protein sequence ID" value="KAI5401467.1"/>
    <property type="molecule type" value="Genomic_DNA"/>
</dbReference>
<dbReference type="InterPro" id="IPR036397">
    <property type="entry name" value="RNaseH_sf"/>
</dbReference>
<protein>
    <recommendedName>
        <fullName evidence="3">RNase H type-1 domain-containing protein</fullName>
    </recommendedName>
</protein>
<dbReference type="InterPro" id="IPR012337">
    <property type="entry name" value="RNaseH-like_sf"/>
</dbReference>
<dbReference type="PANTHER" id="PTHR47723:SF23">
    <property type="entry name" value="REVERSE TRANSCRIPTASE-LIKE PROTEIN"/>
    <property type="match status" value="1"/>
</dbReference>
<dbReference type="Proteomes" id="UP001058974">
    <property type="component" value="Chromosome 6"/>
</dbReference>
<dbReference type="Gramene" id="Psat06G0607500-T1">
    <property type="protein sequence ID" value="KAI5401467.1"/>
    <property type="gene ID" value="KIW84_066075"/>
</dbReference>
<keyword evidence="2" id="KW-1185">Reference proteome</keyword>